<feature type="domain" description="Strictosidine synthase conserved region" evidence="6">
    <location>
        <begin position="168"/>
        <end position="255"/>
    </location>
</feature>
<organism evidence="7 8">
    <name type="scientific">Carnegiea gigantea</name>
    <dbReference type="NCBI Taxonomy" id="171969"/>
    <lineage>
        <taxon>Eukaryota</taxon>
        <taxon>Viridiplantae</taxon>
        <taxon>Streptophyta</taxon>
        <taxon>Embryophyta</taxon>
        <taxon>Tracheophyta</taxon>
        <taxon>Spermatophyta</taxon>
        <taxon>Magnoliopsida</taxon>
        <taxon>eudicotyledons</taxon>
        <taxon>Gunneridae</taxon>
        <taxon>Pentapetalae</taxon>
        <taxon>Caryophyllales</taxon>
        <taxon>Cactineae</taxon>
        <taxon>Cactaceae</taxon>
        <taxon>Cactoideae</taxon>
        <taxon>Echinocereeae</taxon>
        <taxon>Carnegiea</taxon>
    </lineage>
</organism>
<evidence type="ECO:0000256" key="3">
    <source>
        <dbReference type="ARBA" id="ARBA00022554"/>
    </source>
</evidence>
<keyword evidence="3" id="KW-0926">Vacuole</keyword>
<comment type="similarity">
    <text evidence="2">Belongs to the strictosidine synthase family.</text>
</comment>
<feature type="signal peptide" evidence="5">
    <location>
        <begin position="1"/>
        <end position="21"/>
    </location>
</feature>
<protein>
    <recommendedName>
        <fullName evidence="6">Strictosidine synthase conserved region domain-containing protein</fullName>
    </recommendedName>
</protein>
<keyword evidence="8" id="KW-1185">Reference proteome</keyword>
<dbReference type="PANTHER" id="PTHR10426:SF86">
    <property type="entry name" value="PROTEIN STRICTOSIDINE SYNTHASE-LIKE 10-LIKE"/>
    <property type="match status" value="1"/>
</dbReference>
<accession>A0A9Q1QJY4</accession>
<evidence type="ECO:0000256" key="4">
    <source>
        <dbReference type="ARBA" id="ARBA00023180"/>
    </source>
</evidence>
<dbReference type="Pfam" id="PF20067">
    <property type="entry name" value="SSL_N"/>
    <property type="match status" value="1"/>
</dbReference>
<dbReference type="GO" id="GO:0012505">
    <property type="term" value="C:endomembrane system"/>
    <property type="evidence" value="ECO:0007669"/>
    <property type="project" value="TreeGrafter"/>
</dbReference>
<reference evidence="7" key="1">
    <citation type="submission" date="2022-04" db="EMBL/GenBank/DDBJ databases">
        <title>Carnegiea gigantea Genome sequencing and assembly v2.</title>
        <authorList>
            <person name="Copetti D."/>
            <person name="Sanderson M.J."/>
            <person name="Burquez A."/>
            <person name="Wojciechowski M.F."/>
        </authorList>
    </citation>
    <scope>NUCLEOTIDE SEQUENCE</scope>
    <source>
        <strain evidence="7">SGP5-SGP5p</strain>
        <tissue evidence="7">Aerial part</tissue>
    </source>
</reference>
<dbReference type="InterPro" id="IPR011042">
    <property type="entry name" value="6-blade_b-propeller_TolB-like"/>
</dbReference>
<evidence type="ECO:0000313" key="7">
    <source>
        <dbReference type="EMBL" id="KAJ8445438.1"/>
    </source>
</evidence>
<dbReference type="PANTHER" id="PTHR10426">
    <property type="entry name" value="STRICTOSIDINE SYNTHASE-RELATED"/>
    <property type="match status" value="1"/>
</dbReference>
<dbReference type="EMBL" id="JAKOGI010000077">
    <property type="protein sequence ID" value="KAJ8445438.1"/>
    <property type="molecule type" value="Genomic_DNA"/>
</dbReference>
<evidence type="ECO:0000313" key="8">
    <source>
        <dbReference type="Proteomes" id="UP001153076"/>
    </source>
</evidence>
<name>A0A9Q1QJY4_9CARY</name>
<evidence type="ECO:0000256" key="2">
    <source>
        <dbReference type="ARBA" id="ARBA00009191"/>
    </source>
</evidence>
<dbReference type="OrthoDB" id="5307922at2759"/>
<dbReference type="AlphaFoldDB" id="A0A9Q1QJY4"/>
<dbReference type="SUPFAM" id="SSF63829">
    <property type="entry name" value="Calcium-dependent phosphotriesterase"/>
    <property type="match status" value="1"/>
</dbReference>
<comment type="subcellular location">
    <subcellularLocation>
        <location evidence="1">Vacuole</location>
    </subcellularLocation>
</comment>
<dbReference type="Pfam" id="PF03088">
    <property type="entry name" value="Str_synth"/>
    <property type="match status" value="1"/>
</dbReference>
<sequence length="336" mass="37273">MKNQVVVLFWLLSLSIPLALAQTRGGQPPPRRYHRLPLGPNAVGPESVAFDCQGRGPYVGVSDGRILRWENPQVGWTEFAVTSPYSFSYNQAELMGGRFIFRTGRCHGLNNSPMEQYCGRPLGLKFNSTTCELYIADSSFGLLRVGRHGGVAVPLANSAEGVPFRFLNALDLDIEGGAVYFTDTSSYFNRWNFQRAMSTGDRSGRLMRYDLVTGTITVLLRGLSFANGVALSKNKDFVLVAETMTSQVTRLWLTGPRAGVSEVFLHLYGHPDNINRNADGDFWIAQNPYPPIKVDEYGRVLEALSGDEIVDSSDVIEIRNTLWIGSVVQNYLVFTT</sequence>
<dbReference type="GO" id="GO:0005773">
    <property type="term" value="C:vacuole"/>
    <property type="evidence" value="ECO:0007669"/>
    <property type="project" value="UniProtKB-SubCell"/>
</dbReference>
<keyword evidence="5" id="KW-0732">Signal</keyword>
<evidence type="ECO:0000259" key="6">
    <source>
        <dbReference type="Pfam" id="PF03088"/>
    </source>
</evidence>
<evidence type="ECO:0000256" key="5">
    <source>
        <dbReference type="SAM" id="SignalP"/>
    </source>
</evidence>
<dbReference type="GO" id="GO:0016787">
    <property type="term" value="F:hydrolase activity"/>
    <property type="evidence" value="ECO:0007669"/>
    <property type="project" value="TreeGrafter"/>
</dbReference>
<dbReference type="Gene3D" id="2.120.10.30">
    <property type="entry name" value="TolB, C-terminal domain"/>
    <property type="match status" value="1"/>
</dbReference>
<keyword evidence="4" id="KW-0325">Glycoprotein</keyword>
<gene>
    <name evidence="7" type="ORF">Cgig2_031251</name>
</gene>
<evidence type="ECO:0000256" key="1">
    <source>
        <dbReference type="ARBA" id="ARBA00004116"/>
    </source>
</evidence>
<proteinExistence type="inferred from homology"/>
<dbReference type="Proteomes" id="UP001153076">
    <property type="component" value="Unassembled WGS sequence"/>
</dbReference>
<comment type="caution">
    <text evidence="7">The sequence shown here is derived from an EMBL/GenBank/DDBJ whole genome shotgun (WGS) entry which is preliminary data.</text>
</comment>
<dbReference type="InterPro" id="IPR018119">
    <property type="entry name" value="Strictosidine_synth_cons-reg"/>
</dbReference>
<feature type="chain" id="PRO_5040251429" description="Strictosidine synthase conserved region domain-containing protein" evidence="5">
    <location>
        <begin position="22"/>
        <end position="336"/>
    </location>
</feature>